<evidence type="ECO:0000313" key="2">
    <source>
        <dbReference type="RefSeq" id="XP_015965176.1"/>
    </source>
</evidence>
<reference evidence="1" key="1">
    <citation type="journal article" date="2016" name="Nat. Genet.">
        <title>The genome sequences of Arachis duranensis and Arachis ipaensis, the diploid ancestors of cultivated peanut.</title>
        <authorList>
            <person name="Bertioli D.J."/>
            <person name="Cannon S.B."/>
            <person name="Froenicke L."/>
            <person name="Huang G."/>
            <person name="Farmer A.D."/>
            <person name="Cannon E.K."/>
            <person name="Liu X."/>
            <person name="Gao D."/>
            <person name="Clevenger J."/>
            <person name="Dash S."/>
            <person name="Ren L."/>
            <person name="Moretzsohn M.C."/>
            <person name="Shirasawa K."/>
            <person name="Huang W."/>
            <person name="Vidigal B."/>
            <person name="Abernathy B."/>
            <person name="Chu Y."/>
            <person name="Niederhuth C.E."/>
            <person name="Umale P."/>
            <person name="Araujo A.C."/>
            <person name="Kozik A."/>
            <person name="Kim K.D."/>
            <person name="Burow M.D."/>
            <person name="Varshney R.K."/>
            <person name="Wang X."/>
            <person name="Zhang X."/>
            <person name="Barkley N."/>
            <person name="Guimaraes P.M."/>
            <person name="Isobe S."/>
            <person name="Guo B."/>
            <person name="Liao B."/>
            <person name="Stalker H.T."/>
            <person name="Schmitz R.J."/>
            <person name="Scheffler B.E."/>
            <person name="Leal-Bertioli S.C."/>
            <person name="Xun X."/>
            <person name="Jackson S.A."/>
            <person name="Michelmore R."/>
            <person name="Ozias-Akins P."/>
        </authorList>
    </citation>
    <scope>NUCLEOTIDE SEQUENCE [LARGE SCALE GENOMIC DNA]</scope>
    <source>
        <strain evidence="1">cv. V14167</strain>
    </source>
</reference>
<dbReference type="RefSeq" id="XP_015965176.1">
    <property type="nucleotide sequence ID" value="XM_016109690.1"/>
</dbReference>
<evidence type="ECO:0000313" key="1">
    <source>
        <dbReference type="Proteomes" id="UP000515211"/>
    </source>
</evidence>
<name>A0A6P4DDE2_ARADU</name>
<keyword evidence="1" id="KW-1185">Reference proteome</keyword>
<organism evidence="1 2">
    <name type="scientific">Arachis duranensis</name>
    <name type="common">Wild peanut</name>
    <dbReference type="NCBI Taxonomy" id="130453"/>
    <lineage>
        <taxon>Eukaryota</taxon>
        <taxon>Viridiplantae</taxon>
        <taxon>Streptophyta</taxon>
        <taxon>Embryophyta</taxon>
        <taxon>Tracheophyta</taxon>
        <taxon>Spermatophyta</taxon>
        <taxon>Magnoliopsida</taxon>
        <taxon>eudicotyledons</taxon>
        <taxon>Gunneridae</taxon>
        <taxon>Pentapetalae</taxon>
        <taxon>rosids</taxon>
        <taxon>fabids</taxon>
        <taxon>Fabales</taxon>
        <taxon>Fabaceae</taxon>
        <taxon>Papilionoideae</taxon>
        <taxon>50 kb inversion clade</taxon>
        <taxon>dalbergioids sensu lato</taxon>
        <taxon>Dalbergieae</taxon>
        <taxon>Pterocarpus clade</taxon>
        <taxon>Arachis</taxon>
    </lineage>
</organism>
<sequence>MGPFWIVYGMTCHFPVEIEHKAYWAVKQYNMDFTQAGIARNIQIEELECLRIKAYKSARIYKERTKAFHNYCIHKKDFQEGDEVLFYNSRLYLMPGKLCSRWNGPYKVKEVKPYGVMKLFHPQSGTTFKVNGHQVKRYHGYKSQKELEVYLLMDAPV</sequence>
<dbReference type="KEGG" id="adu:107488899"/>
<proteinExistence type="predicted"/>
<dbReference type="Proteomes" id="UP000515211">
    <property type="component" value="Chromosome 5"/>
</dbReference>
<reference evidence="2" key="2">
    <citation type="submission" date="2025-08" db="UniProtKB">
        <authorList>
            <consortium name="RefSeq"/>
        </authorList>
    </citation>
    <scope>IDENTIFICATION</scope>
    <source>
        <tissue evidence="2">Whole plant</tissue>
    </source>
</reference>
<dbReference type="AlphaFoldDB" id="A0A6P4DDE2"/>
<protein>
    <submittedName>
        <fullName evidence="2">Uncharacterized protein LOC107488899</fullName>
    </submittedName>
</protein>
<gene>
    <name evidence="2" type="primary">LOC107488899</name>
</gene>
<dbReference type="GeneID" id="107488899"/>
<accession>A0A6P4DDE2</accession>